<dbReference type="Pfam" id="PF03734">
    <property type="entry name" value="YkuD"/>
    <property type="match status" value="1"/>
</dbReference>
<dbReference type="Proteomes" id="UP000054600">
    <property type="component" value="Unassembled WGS sequence"/>
</dbReference>
<comment type="similarity">
    <text evidence="2">Belongs to the YkuD family.</text>
</comment>
<dbReference type="PANTHER" id="PTHR30582:SF24">
    <property type="entry name" value="L,D-TRANSPEPTIDASE ERFK_SRFK-RELATED"/>
    <property type="match status" value="1"/>
</dbReference>
<dbReference type="RefSeq" id="WP_018578202.1">
    <property type="nucleotide sequence ID" value="NZ_KB892426.1"/>
</dbReference>
<dbReference type="UniPathway" id="UPA00219"/>
<evidence type="ECO:0000256" key="9">
    <source>
        <dbReference type="PROSITE-ProRule" id="PRU01373"/>
    </source>
</evidence>
<keyword evidence="13" id="KW-1185">Reference proteome</keyword>
<dbReference type="GO" id="GO:0018104">
    <property type="term" value="P:peptidoglycan-protein cross-linking"/>
    <property type="evidence" value="ECO:0007669"/>
    <property type="project" value="TreeGrafter"/>
</dbReference>
<organism evidence="12 13">
    <name type="scientific">Legionella shakespearei DSM 23087</name>
    <dbReference type="NCBI Taxonomy" id="1122169"/>
    <lineage>
        <taxon>Bacteria</taxon>
        <taxon>Pseudomonadati</taxon>
        <taxon>Pseudomonadota</taxon>
        <taxon>Gammaproteobacteria</taxon>
        <taxon>Legionellales</taxon>
        <taxon>Legionellaceae</taxon>
        <taxon>Legionella</taxon>
    </lineage>
</organism>
<keyword evidence="3" id="KW-0328">Glycosyltransferase</keyword>
<evidence type="ECO:0000256" key="2">
    <source>
        <dbReference type="ARBA" id="ARBA00005992"/>
    </source>
</evidence>
<evidence type="ECO:0000256" key="6">
    <source>
        <dbReference type="ARBA" id="ARBA00022960"/>
    </source>
</evidence>
<comment type="pathway">
    <text evidence="1 9">Cell wall biogenesis; peptidoglycan biosynthesis.</text>
</comment>
<evidence type="ECO:0000256" key="7">
    <source>
        <dbReference type="ARBA" id="ARBA00022984"/>
    </source>
</evidence>
<keyword evidence="6 9" id="KW-0133">Cell shape</keyword>
<feature type="active site" description="Proton donor/acceptor" evidence="9">
    <location>
        <position position="192"/>
    </location>
</feature>
<evidence type="ECO:0000256" key="4">
    <source>
        <dbReference type="ARBA" id="ARBA00022679"/>
    </source>
</evidence>
<protein>
    <submittedName>
        <fullName evidence="12">Putative ErfK/YbiS/YcfS/YnhG family protein</fullName>
    </submittedName>
</protein>
<feature type="chain" id="PRO_5006917855" evidence="10">
    <location>
        <begin position="25"/>
        <end position="299"/>
    </location>
</feature>
<evidence type="ECO:0000256" key="5">
    <source>
        <dbReference type="ARBA" id="ARBA00022801"/>
    </source>
</evidence>
<keyword evidence="5" id="KW-0378">Hydrolase</keyword>
<dbReference type="CDD" id="cd16913">
    <property type="entry name" value="YkuD_like"/>
    <property type="match status" value="1"/>
</dbReference>
<accession>A0A0W0YQI9</accession>
<feature type="domain" description="L,D-TPase catalytic" evidence="11">
    <location>
        <begin position="97"/>
        <end position="232"/>
    </location>
</feature>
<dbReference type="GO" id="GO:0071972">
    <property type="term" value="F:peptidoglycan L,D-transpeptidase activity"/>
    <property type="evidence" value="ECO:0007669"/>
    <property type="project" value="TreeGrafter"/>
</dbReference>
<keyword evidence="10" id="KW-0732">Signal</keyword>
<feature type="active site" description="Nucleophile" evidence="9">
    <location>
        <position position="208"/>
    </location>
</feature>
<proteinExistence type="inferred from homology"/>
<evidence type="ECO:0000313" key="13">
    <source>
        <dbReference type="Proteomes" id="UP000054600"/>
    </source>
</evidence>
<dbReference type="GO" id="GO:0008360">
    <property type="term" value="P:regulation of cell shape"/>
    <property type="evidence" value="ECO:0007669"/>
    <property type="project" value="UniProtKB-UniRule"/>
</dbReference>
<sequence length="299" mass="32932">MKSKCINAIKYSLLCFCLSTTTHATVFVLPASGDVIGELQHTASRINETIDEAGRRFNVGYYEMVHANPQVDAIHTLPAHTKLLVPTQYILPDVPRTGIVINLAEYRLYYFPPDENIVITFPVGIGKEGWNTPLGFTKVTAKTTNPIWRPTPKLLAAAEELGAPLPDEFPSGVDNPLGKYALRLGWPAYLIHGTNRTDGVGARVSAGCIRMLPEDIEELYSLVSVGTSVRVINEPVKIGRQDDRLLIQMYPLLKGMQSRNLNKILHAKLHKAGINAVLDNKLISHELSYPSGLIKSVKG</sequence>
<feature type="signal peptide" evidence="10">
    <location>
        <begin position="1"/>
        <end position="24"/>
    </location>
</feature>
<dbReference type="AlphaFoldDB" id="A0A0W0YQI9"/>
<dbReference type="eggNOG" id="COG1376">
    <property type="taxonomic scope" value="Bacteria"/>
</dbReference>
<dbReference type="PROSITE" id="PS52029">
    <property type="entry name" value="LD_TPASE"/>
    <property type="match status" value="1"/>
</dbReference>
<name>A0A0W0YQI9_9GAMM</name>
<dbReference type="GO" id="GO:0005576">
    <property type="term" value="C:extracellular region"/>
    <property type="evidence" value="ECO:0007669"/>
    <property type="project" value="TreeGrafter"/>
</dbReference>
<dbReference type="PATRIC" id="fig|1122169.6.peg.2307"/>
<evidence type="ECO:0000256" key="3">
    <source>
        <dbReference type="ARBA" id="ARBA00022676"/>
    </source>
</evidence>
<evidence type="ECO:0000313" key="12">
    <source>
        <dbReference type="EMBL" id="KTD59092.1"/>
    </source>
</evidence>
<dbReference type="Gene3D" id="2.40.440.10">
    <property type="entry name" value="L,D-transpeptidase catalytic domain-like"/>
    <property type="match status" value="1"/>
</dbReference>
<dbReference type="InterPro" id="IPR050979">
    <property type="entry name" value="LD-transpeptidase"/>
</dbReference>
<dbReference type="InterPro" id="IPR005490">
    <property type="entry name" value="LD_TPept_cat_dom"/>
</dbReference>
<keyword evidence="8 9" id="KW-0961">Cell wall biogenesis/degradation</keyword>
<keyword evidence="7 9" id="KW-0573">Peptidoglycan synthesis</keyword>
<evidence type="ECO:0000259" key="11">
    <source>
        <dbReference type="PROSITE" id="PS52029"/>
    </source>
</evidence>
<evidence type="ECO:0000256" key="10">
    <source>
        <dbReference type="SAM" id="SignalP"/>
    </source>
</evidence>
<dbReference type="EMBL" id="LNYW01000051">
    <property type="protein sequence ID" value="KTD59092.1"/>
    <property type="molecule type" value="Genomic_DNA"/>
</dbReference>
<dbReference type="PANTHER" id="PTHR30582">
    <property type="entry name" value="L,D-TRANSPEPTIDASE"/>
    <property type="match status" value="1"/>
</dbReference>
<dbReference type="GO" id="GO:0071555">
    <property type="term" value="P:cell wall organization"/>
    <property type="evidence" value="ECO:0007669"/>
    <property type="project" value="UniProtKB-UniRule"/>
</dbReference>
<keyword evidence="4" id="KW-0808">Transferase</keyword>
<dbReference type="SUPFAM" id="SSF141523">
    <property type="entry name" value="L,D-transpeptidase catalytic domain-like"/>
    <property type="match status" value="1"/>
</dbReference>
<evidence type="ECO:0000256" key="1">
    <source>
        <dbReference type="ARBA" id="ARBA00004752"/>
    </source>
</evidence>
<comment type="caution">
    <text evidence="12">The sequence shown here is derived from an EMBL/GenBank/DDBJ whole genome shotgun (WGS) entry which is preliminary data.</text>
</comment>
<dbReference type="InterPro" id="IPR038063">
    <property type="entry name" value="Transpep_catalytic_dom"/>
</dbReference>
<gene>
    <name evidence="12" type="ORF">Lsha_2019</name>
</gene>
<dbReference type="STRING" id="1122169.Lsha_2019"/>
<evidence type="ECO:0000256" key="8">
    <source>
        <dbReference type="ARBA" id="ARBA00023316"/>
    </source>
</evidence>
<dbReference type="GO" id="GO:0016757">
    <property type="term" value="F:glycosyltransferase activity"/>
    <property type="evidence" value="ECO:0007669"/>
    <property type="project" value="UniProtKB-KW"/>
</dbReference>
<reference evidence="12 13" key="1">
    <citation type="submission" date="2015-11" db="EMBL/GenBank/DDBJ databases">
        <title>Genomic analysis of 38 Legionella species identifies large and diverse effector repertoires.</title>
        <authorList>
            <person name="Burstein D."/>
            <person name="Amaro F."/>
            <person name="Zusman T."/>
            <person name="Lifshitz Z."/>
            <person name="Cohen O."/>
            <person name="Gilbert J.A."/>
            <person name="Pupko T."/>
            <person name="Shuman H.A."/>
            <person name="Segal G."/>
        </authorList>
    </citation>
    <scope>NUCLEOTIDE SEQUENCE [LARGE SCALE GENOMIC DNA]</scope>
    <source>
        <strain evidence="12 13">ATCC 49655</strain>
    </source>
</reference>